<feature type="transmembrane region" description="Helical" evidence="1">
    <location>
        <begin position="591"/>
        <end position="609"/>
    </location>
</feature>
<evidence type="ECO:0000313" key="5">
    <source>
        <dbReference type="EMBL" id="SHE28961.1"/>
    </source>
</evidence>
<reference evidence="5 6" key="1">
    <citation type="submission" date="2016-11" db="EMBL/GenBank/DDBJ databases">
        <authorList>
            <person name="Jaros S."/>
            <person name="Januszkiewicz K."/>
            <person name="Wedrychowicz H."/>
        </authorList>
    </citation>
    <scope>NUCLEOTIDE SEQUENCE [LARGE SCALE GENOMIC DNA]</scope>
    <source>
        <strain evidence="5 6">DSM 16112</strain>
    </source>
</reference>
<organism evidence="5 6">
    <name type="scientific">Lampropedia hyalina DSM 16112</name>
    <dbReference type="NCBI Taxonomy" id="1122156"/>
    <lineage>
        <taxon>Bacteria</taxon>
        <taxon>Pseudomonadati</taxon>
        <taxon>Pseudomonadota</taxon>
        <taxon>Betaproteobacteria</taxon>
        <taxon>Burkholderiales</taxon>
        <taxon>Comamonadaceae</taxon>
        <taxon>Lampropedia</taxon>
    </lineage>
</organism>
<sequence>MSLLRLRVLVPMLWLSLLLALSAISAVQAQEAPEPQADAATATADAPATVVHGQGVLEKAILQNDNELWLTGWVASARPHAFISSAKVWLGDELVYQGRLGYLRQRPDVAEATGQPLWLASGFHIQIALPRSLPAGPAPVRMEAMTGDGQTIALLSQPEAAQVTLPAHAPVPDWRFQILLALAVLLPAGSFALGVLRPAPAHLPAWRWSDSRRFGFTLVLSFALLVLGGWSGTSLGALLDRAAPVVQHDMAPWLGEAQPVRGDEWQVITPMAIAQTQHLPALPARNSHYGLSGHDMGVVGMTGVPVASGAALAKPATWGFFAFELRHALAWYWWLPFFAGFGALWLLLRRWFGLDWRLAALLSVSVVASPYSVSFSGWPAYALFFPVLGLLMLEQLGRTTRWSVALAAGTVAGWAGAGFMLVLYPGWQVALAYLLLPLGLVRGWQCRHSLHAGWRQLGGLLLAVVTLLALATSWWLDAGEAVERVRHTVYPGQRMLETGGYIDPWHLSKGLTNAITLFRSSEWMIPSDAGSFIFLLLPLAAAVGLRWWQRRAVDGMAVVLWLYLVFALGYMFVGIPAWVSQHLFWGMVPAYRLDIALGLAQTLLLAWLAGQTRTGATASPSLAALSGRRWLLAALVAGASVWLAVRDFSLMPAPVQHWLTPALVLWMCLLLAVLAAALLLEQYRHAIALYTAVTLGMALPFNPLGQAPSQLEPVPALAKHLLVHASEADTPPVRVAVIAEQAWANALTAAGVAVLNGTFYEPPADFWQRIDPTGTQAQIHNRYQHLILQLESLPDTTPGWRVGSPHLDGVVLSLDPQRFDFSLLGVQALLVESGRATWLHDHPQLALLESQADWQLYQIGPSIR</sequence>
<proteinExistence type="predicted"/>
<feature type="transmembrane region" description="Helical" evidence="1">
    <location>
        <begin position="378"/>
        <end position="397"/>
    </location>
</feature>
<feature type="domain" description="DUF7657" evidence="4">
    <location>
        <begin position="215"/>
        <end position="609"/>
    </location>
</feature>
<feature type="transmembrane region" description="Helical" evidence="1">
    <location>
        <begin position="457"/>
        <end position="476"/>
    </location>
</feature>
<feature type="transmembrane region" description="Helical" evidence="1">
    <location>
        <begin position="216"/>
        <end position="239"/>
    </location>
</feature>
<feature type="chain" id="PRO_5013268258" description="4-amino-4-deoxy-L-arabinose transferase" evidence="2">
    <location>
        <begin position="30"/>
        <end position="864"/>
    </location>
</feature>
<keyword evidence="2" id="KW-0732">Signal</keyword>
<evidence type="ECO:0000259" key="3">
    <source>
        <dbReference type="Pfam" id="PF24672"/>
    </source>
</evidence>
<dbReference type="InterPro" id="IPR056074">
    <property type="entry name" value="DUF7657"/>
</dbReference>
<keyword evidence="6" id="KW-1185">Reference proteome</keyword>
<dbReference type="AlphaFoldDB" id="A0A1M4S9T6"/>
<protein>
    <recommendedName>
        <fullName evidence="7">4-amino-4-deoxy-L-arabinose transferase</fullName>
    </recommendedName>
</protein>
<dbReference type="Pfam" id="PF24672">
    <property type="entry name" value="DUF7654"/>
    <property type="match status" value="1"/>
</dbReference>
<feature type="transmembrane region" description="Helical" evidence="1">
    <location>
        <begin position="560"/>
        <end position="579"/>
    </location>
</feature>
<evidence type="ECO:0000259" key="4">
    <source>
        <dbReference type="Pfam" id="PF24677"/>
    </source>
</evidence>
<evidence type="ECO:0000256" key="2">
    <source>
        <dbReference type="SAM" id="SignalP"/>
    </source>
</evidence>
<feature type="transmembrane region" description="Helical" evidence="1">
    <location>
        <begin position="429"/>
        <end position="445"/>
    </location>
</feature>
<evidence type="ECO:0000313" key="6">
    <source>
        <dbReference type="Proteomes" id="UP000184327"/>
    </source>
</evidence>
<feature type="signal peptide" evidence="2">
    <location>
        <begin position="1"/>
        <end position="29"/>
    </location>
</feature>
<gene>
    <name evidence="5" type="ORF">SAMN02745117_00048</name>
</gene>
<dbReference type="EMBL" id="FQUZ01000001">
    <property type="protein sequence ID" value="SHE28961.1"/>
    <property type="molecule type" value="Genomic_DNA"/>
</dbReference>
<dbReference type="InterPro" id="IPR056071">
    <property type="entry name" value="DUF7654"/>
</dbReference>
<dbReference type="Proteomes" id="UP000184327">
    <property type="component" value="Unassembled WGS sequence"/>
</dbReference>
<feature type="transmembrane region" description="Helical" evidence="1">
    <location>
        <begin position="404"/>
        <end position="423"/>
    </location>
</feature>
<keyword evidence="1" id="KW-0472">Membrane</keyword>
<feature type="transmembrane region" description="Helical" evidence="1">
    <location>
        <begin position="529"/>
        <end position="548"/>
    </location>
</feature>
<name>A0A1M4S9T6_9BURK</name>
<dbReference type="STRING" id="1122156.SAMN02745117_00048"/>
<accession>A0A1M4S9T6</accession>
<evidence type="ECO:0008006" key="7">
    <source>
        <dbReference type="Google" id="ProtNLM"/>
    </source>
</evidence>
<keyword evidence="1" id="KW-1133">Transmembrane helix</keyword>
<keyword evidence="1" id="KW-0812">Transmembrane</keyword>
<feature type="transmembrane region" description="Helical" evidence="1">
    <location>
        <begin position="658"/>
        <end position="680"/>
    </location>
</feature>
<feature type="transmembrane region" description="Helical" evidence="1">
    <location>
        <begin position="630"/>
        <end position="646"/>
    </location>
</feature>
<feature type="domain" description="DUF7654" evidence="3">
    <location>
        <begin position="730"/>
        <end position="859"/>
    </location>
</feature>
<feature type="transmembrane region" description="Helical" evidence="1">
    <location>
        <begin position="174"/>
        <end position="196"/>
    </location>
</feature>
<dbReference type="RefSeq" id="WP_143164346.1">
    <property type="nucleotide sequence ID" value="NZ_FQUZ01000001.1"/>
</dbReference>
<dbReference type="OrthoDB" id="6053736at2"/>
<evidence type="ECO:0000256" key="1">
    <source>
        <dbReference type="SAM" id="Phobius"/>
    </source>
</evidence>
<feature type="transmembrane region" description="Helical" evidence="1">
    <location>
        <begin position="331"/>
        <end position="348"/>
    </location>
</feature>
<dbReference type="Pfam" id="PF24677">
    <property type="entry name" value="DUF7657"/>
    <property type="match status" value="1"/>
</dbReference>